<organism evidence="1 2">
    <name type="scientific">Haematococcus lacustris</name>
    <name type="common">Green alga</name>
    <name type="synonym">Haematococcus pluvialis</name>
    <dbReference type="NCBI Taxonomy" id="44745"/>
    <lineage>
        <taxon>Eukaryota</taxon>
        <taxon>Viridiplantae</taxon>
        <taxon>Chlorophyta</taxon>
        <taxon>core chlorophytes</taxon>
        <taxon>Chlorophyceae</taxon>
        <taxon>CS clade</taxon>
        <taxon>Chlamydomonadales</taxon>
        <taxon>Haematococcaceae</taxon>
        <taxon>Haematococcus</taxon>
    </lineage>
</organism>
<sequence length="88" mass="8921">MLSTGHTHDLISGVGCTPPPVSLLRAGQAQRVVHAGPQAGGGTSRPSGGLVCSEWPVARLGKHLPGSAAMCGDRSWTVCSGRQVAMCT</sequence>
<accession>A0A699YW17</accession>
<comment type="caution">
    <text evidence="1">The sequence shown here is derived from an EMBL/GenBank/DDBJ whole genome shotgun (WGS) entry which is preliminary data.</text>
</comment>
<protein>
    <submittedName>
        <fullName evidence="1">Uncharacterized protein</fullName>
    </submittedName>
</protein>
<proteinExistence type="predicted"/>
<reference evidence="1 2" key="1">
    <citation type="submission" date="2020-02" db="EMBL/GenBank/DDBJ databases">
        <title>Draft genome sequence of Haematococcus lacustris strain NIES-144.</title>
        <authorList>
            <person name="Morimoto D."/>
            <person name="Nakagawa S."/>
            <person name="Yoshida T."/>
            <person name="Sawayama S."/>
        </authorList>
    </citation>
    <scope>NUCLEOTIDE SEQUENCE [LARGE SCALE GENOMIC DNA]</scope>
    <source>
        <strain evidence="1 2">NIES-144</strain>
    </source>
</reference>
<dbReference type="Proteomes" id="UP000485058">
    <property type="component" value="Unassembled WGS sequence"/>
</dbReference>
<dbReference type="EMBL" id="BLLF01000082">
    <property type="protein sequence ID" value="GFH07232.1"/>
    <property type="molecule type" value="Genomic_DNA"/>
</dbReference>
<dbReference type="AlphaFoldDB" id="A0A699YW17"/>
<keyword evidence="2" id="KW-1185">Reference proteome</keyword>
<evidence type="ECO:0000313" key="1">
    <source>
        <dbReference type="EMBL" id="GFH07232.1"/>
    </source>
</evidence>
<gene>
    <name evidence="1" type="ORF">HaLaN_02007</name>
</gene>
<name>A0A699YW17_HAELA</name>
<evidence type="ECO:0000313" key="2">
    <source>
        <dbReference type="Proteomes" id="UP000485058"/>
    </source>
</evidence>